<keyword evidence="2" id="KW-0732">Signal</keyword>
<protein>
    <submittedName>
        <fullName evidence="5">Transmembrane protein</fullName>
    </submittedName>
</protein>
<feature type="chain" id="PRO_5043138741" evidence="2">
    <location>
        <begin position="22"/>
        <end position="122"/>
    </location>
</feature>
<dbReference type="WBParaSite" id="GPUH_0000828801-mRNA-1">
    <property type="protein sequence ID" value="GPUH_0000828801-mRNA-1"/>
    <property type="gene ID" value="GPUH_0000828801"/>
</dbReference>
<proteinExistence type="predicted"/>
<evidence type="ECO:0000313" key="4">
    <source>
        <dbReference type="Proteomes" id="UP000271098"/>
    </source>
</evidence>
<dbReference type="Proteomes" id="UP000271098">
    <property type="component" value="Unassembled WGS sequence"/>
</dbReference>
<reference evidence="5" key="1">
    <citation type="submission" date="2016-06" db="UniProtKB">
        <authorList>
            <consortium name="WormBaseParasite"/>
        </authorList>
    </citation>
    <scope>IDENTIFICATION</scope>
</reference>
<keyword evidence="1" id="KW-0812">Transmembrane</keyword>
<name>A0A183DHT8_9BILA</name>
<feature type="signal peptide" evidence="2">
    <location>
        <begin position="1"/>
        <end position="21"/>
    </location>
</feature>
<keyword evidence="1" id="KW-1133">Transmembrane helix</keyword>
<evidence type="ECO:0000256" key="1">
    <source>
        <dbReference type="SAM" id="Phobius"/>
    </source>
</evidence>
<keyword evidence="1" id="KW-0472">Membrane</keyword>
<evidence type="ECO:0000256" key="2">
    <source>
        <dbReference type="SAM" id="SignalP"/>
    </source>
</evidence>
<accession>A0A183DHT8</accession>
<gene>
    <name evidence="3" type="ORF">GPUH_LOCUS8278</name>
</gene>
<keyword evidence="4" id="KW-1185">Reference proteome</keyword>
<sequence>MFNVPILSLAFVLNVARICDTHSGYGHLFHGTKQRVSPASLAFSIKKPARTRSIGDFEYGTTGIKEPTTHATKVKRKLNPIIERHPEMMEVRVKASDVVIIGLVLLLMLLLSVFFVLVIICP</sequence>
<organism evidence="5">
    <name type="scientific">Gongylonema pulchrum</name>
    <dbReference type="NCBI Taxonomy" id="637853"/>
    <lineage>
        <taxon>Eukaryota</taxon>
        <taxon>Metazoa</taxon>
        <taxon>Ecdysozoa</taxon>
        <taxon>Nematoda</taxon>
        <taxon>Chromadorea</taxon>
        <taxon>Rhabditida</taxon>
        <taxon>Spirurina</taxon>
        <taxon>Spiruromorpha</taxon>
        <taxon>Spiruroidea</taxon>
        <taxon>Gongylonematidae</taxon>
        <taxon>Gongylonema</taxon>
    </lineage>
</organism>
<dbReference type="AlphaFoldDB" id="A0A183DHT8"/>
<feature type="transmembrane region" description="Helical" evidence="1">
    <location>
        <begin position="98"/>
        <end position="120"/>
    </location>
</feature>
<reference evidence="3 4" key="2">
    <citation type="submission" date="2018-11" db="EMBL/GenBank/DDBJ databases">
        <authorList>
            <consortium name="Pathogen Informatics"/>
        </authorList>
    </citation>
    <scope>NUCLEOTIDE SEQUENCE [LARGE SCALE GENOMIC DNA]</scope>
</reference>
<evidence type="ECO:0000313" key="3">
    <source>
        <dbReference type="EMBL" id="VDK61600.1"/>
    </source>
</evidence>
<evidence type="ECO:0000313" key="5">
    <source>
        <dbReference type="WBParaSite" id="GPUH_0000828801-mRNA-1"/>
    </source>
</evidence>
<dbReference type="EMBL" id="UYRT01023707">
    <property type="protein sequence ID" value="VDK61600.1"/>
    <property type="molecule type" value="Genomic_DNA"/>
</dbReference>